<dbReference type="GeneID" id="20351105"/>
<dbReference type="RefSeq" id="XP_009226785.1">
    <property type="nucleotide sequence ID" value="XM_009228521.1"/>
</dbReference>
<evidence type="ECO:0000313" key="1">
    <source>
        <dbReference type="EMBL" id="EJT71388.1"/>
    </source>
</evidence>
<evidence type="ECO:0000313" key="3">
    <source>
        <dbReference type="Proteomes" id="UP000006039"/>
    </source>
</evidence>
<dbReference type="Proteomes" id="UP000006039">
    <property type="component" value="Unassembled WGS sequence"/>
</dbReference>
<dbReference type="VEuPathDB" id="FungiDB:GGTG_10647"/>
<gene>
    <name evidence="2" type="primary">20351105</name>
    <name evidence="1" type="ORF">GGTG_10647</name>
</gene>
<name>J3PAX2_GAET3</name>
<keyword evidence="3" id="KW-1185">Reference proteome</keyword>
<dbReference type="HOGENOM" id="CLU_2333727_0_0_1"/>
<dbReference type="EnsemblFungi" id="EJT71388">
    <property type="protein sequence ID" value="EJT71388"/>
    <property type="gene ID" value="GGTG_10647"/>
</dbReference>
<proteinExistence type="predicted"/>
<reference evidence="1" key="2">
    <citation type="submission" date="2010-07" db="EMBL/GenBank/DDBJ databases">
        <authorList>
            <consortium name="The Broad Institute Genome Sequencing Platform"/>
            <consortium name="Broad Institute Genome Sequencing Center for Infectious Disease"/>
            <person name="Ma L.-J."/>
            <person name="Dead R."/>
            <person name="Young S."/>
            <person name="Zeng Q."/>
            <person name="Koehrsen M."/>
            <person name="Alvarado L."/>
            <person name="Berlin A."/>
            <person name="Chapman S.B."/>
            <person name="Chen Z."/>
            <person name="Freedman E."/>
            <person name="Gellesch M."/>
            <person name="Goldberg J."/>
            <person name="Griggs A."/>
            <person name="Gujja S."/>
            <person name="Heilman E.R."/>
            <person name="Heiman D."/>
            <person name="Hepburn T."/>
            <person name="Howarth C."/>
            <person name="Jen D."/>
            <person name="Larson L."/>
            <person name="Mehta T."/>
            <person name="Neiman D."/>
            <person name="Pearson M."/>
            <person name="Roberts A."/>
            <person name="Saif S."/>
            <person name="Shea T."/>
            <person name="Shenoy N."/>
            <person name="Sisk P."/>
            <person name="Stolte C."/>
            <person name="Sykes S."/>
            <person name="Walk T."/>
            <person name="White J."/>
            <person name="Yandava C."/>
            <person name="Haas B."/>
            <person name="Nusbaum C."/>
            <person name="Birren B."/>
        </authorList>
    </citation>
    <scope>NUCLEOTIDE SEQUENCE</scope>
    <source>
        <strain evidence="1">R3-111a-1</strain>
    </source>
</reference>
<organism evidence="1">
    <name type="scientific">Gaeumannomyces tritici (strain R3-111a-1)</name>
    <name type="common">Wheat and barley take-all root rot fungus</name>
    <name type="synonym">Gaeumannomyces graminis var. tritici</name>
    <dbReference type="NCBI Taxonomy" id="644352"/>
    <lineage>
        <taxon>Eukaryota</taxon>
        <taxon>Fungi</taxon>
        <taxon>Dikarya</taxon>
        <taxon>Ascomycota</taxon>
        <taxon>Pezizomycotina</taxon>
        <taxon>Sordariomycetes</taxon>
        <taxon>Sordariomycetidae</taxon>
        <taxon>Magnaporthales</taxon>
        <taxon>Magnaporthaceae</taxon>
        <taxon>Gaeumannomyces</taxon>
    </lineage>
</organism>
<reference evidence="1" key="3">
    <citation type="submission" date="2010-09" db="EMBL/GenBank/DDBJ databases">
        <title>Annotation of Gaeumannomyces graminis var. tritici R3-111a-1.</title>
        <authorList>
            <consortium name="The Broad Institute Genome Sequencing Platform"/>
            <person name="Ma L.-J."/>
            <person name="Dead R."/>
            <person name="Young S.K."/>
            <person name="Zeng Q."/>
            <person name="Gargeya S."/>
            <person name="Fitzgerald M."/>
            <person name="Haas B."/>
            <person name="Abouelleil A."/>
            <person name="Alvarado L."/>
            <person name="Arachchi H.M."/>
            <person name="Berlin A."/>
            <person name="Brown A."/>
            <person name="Chapman S.B."/>
            <person name="Chen Z."/>
            <person name="Dunbar C."/>
            <person name="Freedman E."/>
            <person name="Gearin G."/>
            <person name="Gellesch M."/>
            <person name="Goldberg J."/>
            <person name="Griggs A."/>
            <person name="Gujja S."/>
            <person name="Heiman D."/>
            <person name="Howarth C."/>
            <person name="Larson L."/>
            <person name="Lui A."/>
            <person name="MacDonald P.J.P."/>
            <person name="Mehta T."/>
            <person name="Montmayeur A."/>
            <person name="Murphy C."/>
            <person name="Neiman D."/>
            <person name="Pearson M."/>
            <person name="Priest M."/>
            <person name="Roberts A."/>
            <person name="Saif S."/>
            <person name="Shea T."/>
            <person name="Shenoy N."/>
            <person name="Sisk P."/>
            <person name="Stolte C."/>
            <person name="Sykes S."/>
            <person name="Yandava C."/>
            <person name="Wortman J."/>
            <person name="Nusbaum C."/>
            <person name="Birren B."/>
        </authorList>
    </citation>
    <scope>NUCLEOTIDE SEQUENCE</scope>
    <source>
        <strain evidence="1">R3-111a-1</strain>
    </source>
</reference>
<accession>J3PAX2</accession>
<dbReference type="AlphaFoldDB" id="J3PAX2"/>
<protein>
    <submittedName>
        <fullName evidence="1 2">Uncharacterized protein</fullName>
    </submittedName>
</protein>
<dbReference type="EMBL" id="GL385400">
    <property type="protein sequence ID" value="EJT71388.1"/>
    <property type="molecule type" value="Genomic_DNA"/>
</dbReference>
<reference evidence="2" key="5">
    <citation type="submission" date="2018-04" db="UniProtKB">
        <authorList>
            <consortium name="EnsemblFungi"/>
        </authorList>
    </citation>
    <scope>IDENTIFICATION</scope>
    <source>
        <strain evidence="2">R3-111a-1</strain>
    </source>
</reference>
<reference evidence="2" key="4">
    <citation type="journal article" date="2015" name="G3 (Bethesda)">
        <title>Genome sequences of three phytopathogenic species of the Magnaporthaceae family of fungi.</title>
        <authorList>
            <person name="Okagaki L.H."/>
            <person name="Nunes C.C."/>
            <person name="Sailsbery J."/>
            <person name="Clay B."/>
            <person name="Brown D."/>
            <person name="John T."/>
            <person name="Oh Y."/>
            <person name="Young N."/>
            <person name="Fitzgerald M."/>
            <person name="Haas B.J."/>
            <person name="Zeng Q."/>
            <person name="Young S."/>
            <person name="Adiconis X."/>
            <person name="Fan L."/>
            <person name="Levin J.Z."/>
            <person name="Mitchell T.K."/>
            <person name="Okubara P.A."/>
            <person name="Farman M.L."/>
            <person name="Kohn L.M."/>
            <person name="Birren B."/>
            <person name="Ma L.-J."/>
            <person name="Dean R.A."/>
        </authorList>
    </citation>
    <scope>NUCLEOTIDE SEQUENCE</scope>
    <source>
        <strain evidence="2">R3-111a-1</strain>
    </source>
</reference>
<evidence type="ECO:0000313" key="2">
    <source>
        <dbReference type="EnsemblFungi" id="EJT71388"/>
    </source>
</evidence>
<reference evidence="3" key="1">
    <citation type="submission" date="2010-07" db="EMBL/GenBank/DDBJ databases">
        <title>The genome sequence of Gaeumannomyces graminis var. tritici strain R3-111a-1.</title>
        <authorList>
            <consortium name="The Broad Institute Genome Sequencing Platform"/>
            <person name="Ma L.-J."/>
            <person name="Dead R."/>
            <person name="Young S."/>
            <person name="Zeng Q."/>
            <person name="Koehrsen M."/>
            <person name="Alvarado L."/>
            <person name="Berlin A."/>
            <person name="Chapman S.B."/>
            <person name="Chen Z."/>
            <person name="Freedman E."/>
            <person name="Gellesch M."/>
            <person name="Goldberg J."/>
            <person name="Griggs A."/>
            <person name="Gujja S."/>
            <person name="Heilman E.R."/>
            <person name="Heiman D."/>
            <person name="Hepburn T."/>
            <person name="Howarth C."/>
            <person name="Jen D."/>
            <person name="Larson L."/>
            <person name="Mehta T."/>
            <person name="Neiman D."/>
            <person name="Pearson M."/>
            <person name="Roberts A."/>
            <person name="Saif S."/>
            <person name="Shea T."/>
            <person name="Shenoy N."/>
            <person name="Sisk P."/>
            <person name="Stolte C."/>
            <person name="Sykes S."/>
            <person name="Walk T."/>
            <person name="White J."/>
            <person name="Yandava C."/>
            <person name="Haas B."/>
            <person name="Nusbaum C."/>
            <person name="Birren B."/>
        </authorList>
    </citation>
    <scope>NUCLEOTIDE SEQUENCE [LARGE SCALE GENOMIC DNA]</scope>
    <source>
        <strain evidence="3">R3-111a-1</strain>
    </source>
</reference>
<sequence length="98" mass="10674">MRLPPGFVATAATEPKSEWCGCNGDRDTAPHYSWPTGLSSSIVWATLQGEVVSSLGSGDIDRFILLWTAARADDWCKSAAAPRIRAQEATSPHWSWVL</sequence>